<feature type="region of interest" description="Disordered" evidence="2">
    <location>
        <begin position="277"/>
        <end position="296"/>
    </location>
</feature>
<evidence type="ECO:0000313" key="3">
    <source>
        <dbReference type="EMBL" id="KAB7502430.1"/>
    </source>
</evidence>
<feature type="compositionally biased region" description="Low complexity" evidence="2">
    <location>
        <begin position="39"/>
        <end position="49"/>
    </location>
</feature>
<keyword evidence="4" id="KW-1185">Reference proteome</keyword>
<feature type="coiled-coil region" evidence="1">
    <location>
        <begin position="111"/>
        <end position="174"/>
    </location>
</feature>
<name>A0A5N5TBY4_9CRUS</name>
<organism evidence="3 4">
    <name type="scientific">Armadillidium nasatum</name>
    <dbReference type="NCBI Taxonomy" id="96803"/>
    <lineage>
        <taxon>Eukaryota</taxon>
        <taxon>Metazoa</taxon>
        <taxon>Ecdysozoa</taxon>
        <taxon>Arthropoda</taxon>
        <taxon>Crustacea</taxon>
        <taxon>Multicrustacea</taxon>
        <taxon>Malacostraca</taxon>
        <taxon>Eumalacostraca</taxon>
        <taxon>Peracarida</taxon>
        <taxon>Isopoda</taxon>
        <taxon>Oniscidea</taxon>
        <taxon>Crinocheta</taxon>
        <taxon>Armadillidiidae</taxon>
        <taxon>Armadillidium</taxon>
    </lineage>
</organism>
<feature type="compositionally biased region" description="Low complexity" evidence="2">
    <location>
        <begin position="277"/>
        <end position="286"/>
    </location>
</feature>
<proteinExistence type="predicted"/>
<reference evidence="3 4" key="1">
    <citation type="journal article" date="2019" name="PLoS Biol.">
        <title>Sex chromosomes control vertical transmission of feminizing Wolbachia symbionts in an isopod.</title>
        <authorList>
            <person name="Becking T."/>
            <person name="Chebbi M.A."/>
            <person name="Giraud I."/>
            <person name="Moumen B."/>
            <person name="Laverre T."/>
            <person name="Caubet Y."/>
            <person name="Peccoud J."/>
            <person name="Gilbert C."/>
            <person name="Cordaux R."/>
        </authorList>
    </citation>
    <scope>NUCLEOTIDE SEQUENCE [LARGE SCALE GENOMIC DNA]</scope>
    <source>
        <strain evidence="3">ANa2</strain>
        <tissue evidence="3">Whole body excluding digestive tract and cuticle</tissue>
    </source>
</reference>
<evidence type="ECO:0000313" key="4">
    <source>
        <dbReference type="Proteomes" id="UP000326759"/>
    </source>
</evidence>
<dbReference type="AlphaFoldDB" id="A0A5N5TBY4"/>
<protein>
    <submittedName>
        <fullName evidence="3">Uncharacterized protein</fullName>
    </submittedName>
</protein>
<accession>A0A5N5TBY4</accession>
<evidence type="ECO:0000256" key="2">
    <source>
        <dbReference type="SAM" id="MobiDB-lite"/>
    </source>
</evidence>
<dbReference type="Proteomes" id="UP000326759">
    <property type="component" value="Unassembled WGS sequence"/>
</dbReference>
<keyword evidence="1" id="KW-0175">Coiled coil</keyword>
<dbReference type="EMBL" id="SEYY01007542">
    <property type="protein sequence ID" value="KAB7502430.1"/>
    <property type="molecule type" value="Genomic_DNA"/>
</dbReference>
<feature type="compositionally biased region" description="Polar residues" evidence="2">
    <location>
        <begin position="9"/>
        <end position="34"/>
    </location>
</feature>
<sequence>MKIKDETDIQNGEIPSSNGNSAIQNGDIINSNKSLKFPNGNLSSSNGNISHDDEPELQKGFESPNGASTCDSRDSGSPADLIPFNIEGIQTVVKNNCDNTKASIQNGNYSQNLLEAELRSCKEENRQLKAALKRAHRDDWEAERIEKKAAEICRIQIESQLRTTQRELEEAKCLNWSLELNFANALPGLTLFLVSNYDSSDLILRHQNGNLALLETSSSRISPSFSSNNSLCSSSASRSSSVSKEFSNNSSPTISKNLQISPSCVINHECNNGTLSPPISISSKSSAMPLESPGRHEKCESSIRATSCSSQTNPIYPKRLKL</sequence>
<comment type="caution">
    <text evidence="3">The sequence shown here is derived from an EMBL/GenBank/DDBJ whole genome shotgun (WGS) entry which is preliminary data.</text>
</comment>
<gene>
    <name evidence="3" type="ORF">Anas_09337</name>
</gene>
<feature type="compositionally biased region" description="Basic and acidic residues" evidence="2">
    <location>
        <begin position="50"/>
        <end position="59"/>
    </location>
</feature>
<feature type="compositionally biased region" description="Low complexity" evidence="2">
    <location>
        <begin position="220"/>
        <end position="251"/>
    </location>
</feature>
<evidence type="ECO:0000256" key="1">
    <source>
        <dbReference type="SAM" id="Coils"/>
    </source>
</evidence>
<feature type="region of interest" description="Disordered" evidence="2">
    <location>
        <begin position="1"/>
        <end position="79"/>
    </location>
</feature>
<feature type="region of interest" description="Disordered" evidence="2">
    <location>
        <begin position="220"/>
        <end position="254"/>
    </location>
</feature>
<dbReference type="OrthoDB" id="6378179at2759"/>